<evidence type="ECO:0000313" key="2">
    <source>
        <dbReference type="Proteomes" id="UP000664144"/>
    </source>
</evidence>
<evidence type="ECO:0000313" key="1">
    <source>
        <dbReference type="EMBL" id="MBO0360853.1"/>
    </source>
</evidence>
<dbReference type="EMBL" id="JAFLQZ010000025">
    <property type="protein sequence ID" value="MBO0360853.1"/>
    <property type="molecule type" value="Genomic_DNA"/>
</dbReference>
<reference evidence="1" key="1">
    <citation type="submission" date="2021-03" db="EMBL/GenBank/DDBJ databases">
        <authorList>
            <person name="Kim M.K."/>
        </authorList>
    </citation>
    <scope>NUCLEOTIDE SEQUENCE</scope>
    <source>
        <strain evidence="1">BT186</strain>
    </source>
</reference>
<comment type="caution">
    <text evidence="1">The sequence shown here is derived from an EMBL/GenBank/DDBJ whole genome shotgun (WGS) entry which is preliminary data.</text>
</comment>
<name>A0A939JFB8_9BACT</name>
<gene>
    <name evidence="1" type="ORF">J0X19_23035</name>
</gene>
<dbReference type="Proteomes" id="UP000664144">
    <property type="component" value="Unassembled WGS sequence"/>
</dbReference>
<proteinExistence type="predicted"/>
<dbReference type="AlphaFoldDB" id="A0A939JFB8"/>
<protein>
    <submittedName>
        <fullName evidence="1">Uncharacterized protein</fullName>
    </submittedName>
</protein>
<organism evidence="1 2">
    <name type="scientific">Hymenobacter telluris</name>
    <dbReference type="NCBI Taxonomy" id="2816474"/>
    <lineage>
        <taxon>Bacteria</taxon>
        <taxon>Pseudomonadati</taxon>
        <taxon>Bacteroidota</taxon>
        <taxon>Cytophagia</taxon>
        <taxon>Cytophagales</taxon>
        <taxon>Hymenobacteraceae</taxon>
        <taxon>Hymenobacter</taxon>
    </lineage>
</organism>
<sequence length="200" mass="21316">MADCSPFSAPPPGVCLPYHQATATQRALALAYLRDRLGQHFPTLWSSTWSQALAEFQPDLWLTGAAVVLAYQDLTQLAQHLAAAPELPMLDPPVYGLPALQLAQHRLQISELAAWVVPEVAATATCGPRLYALLRHVTRPSPLAEQVVQAWCWNLASAPALLPGIPGGGSVPGTAEVEQLLGRLRPSEKPHAGEAPADAC</sequence>
<accession>A0A939JFB8</accession>
<keyword evidence="2" id="KW-1185">Reference proteome</keyword>
<dbReference type="RefSeq" id="WP_206986765.1">
    <property type="nucleotide sequence ID" value="NZ_JAFLQZ010000025.1"/>
</dbReference>